<keyword evidence="3" id="KW-0813">Transport</keyword>
<dbReference type="RefSeq" id="WP_218095310.1">
    <property type="nucleotide sequence ID" value="NZ_CAJVAS010000042.1"/>
</dbReference>
<comment type="subcellular location">
    <subcellularLocation>
        <location evidence="1">Cell envelope</location>
    </subcellularLocation>
</comment>
<dbReference type="GO" id="GO:0030313">
    <property type="term" value="C:cell envelope"/>
    <property type="evidence" value="ECO:0007669"/>
    <property type="project" value="UniProtKB-SubCell"/>
</dbReference>
<dbReference type="Pfam" id="PF13416">
    <property type="entry name" value="SBP_bac_8"/>
    <property type="match status" value="1"/>
</dbReference>
<organism evidence="5 6">
    <name type="scientific">Paenibacillus solanacearum</name>
    <dbReference type="NCBI Taxonomy" id="2048548"/>
    <lineage>
        <taxon>Bacteria</taxon>
        <taxon>Bacillati</taxon>
        <taxon>Bacillota</taxon>
        <taxon>Bacilli</taxon>
        <taxon>Bacillales</taxon>
        <taxon>Paenibacillaceae</taxon>
        <taxon>Paenibacillus</taxon>
    </lineage>
</organism>
<evidence type="ECO:0000256" key="3">
    <source>
        <dbReference type="ARBA" id="ARBA00022448"/>
    </source>
</evidence>
<name>A0A916NYP7_9BACL</name>
<dbReference type="EMBL" id="CAJVAS010000042">
    <property type="protein sequence ID" value="CAG7648430.1"/>
    <property type="molecule type" value="Genomic_DNA"/>
</dbReference>
<dbReference type="PANTHER" id="PTHR43649">
    <property type="entry name" value="ARABINOSE-BINDING PROTEIN-RELATED"/>
    <property type="match status" value="1"/>
</dbReference>
<keyword evidence="6" id="KW-1185">Reference proteome</keyword>
<dbReference type="InterPro" id="IPR006059">
    <property type="entry name" value="SBP"/>
</dbReference>
<gene>
    <name evidence="5" type="ORF">PAESOLCIP111_05599</name>
</gene>
<keyword evidence="4" id="KW-0732">Signal</keyword>
<reference evidence="5" key="1">
    <citation type="submission" date="2021-06" db="EMBL/GenBank/DDBJ databases">
        <authorList>
            <person name="Criscuolo A."/>
        </authorList>
    </citation>
    <scope>NUCLEOTIDE SEQUENCE</scope>
    <source>
        <strain evidence="5">CIP111600</strain>
    </source>
</reference>
<evidence type="ECO:0000256" key="1">
    <source>
        <dbReference type="ARBA" id="ARBA00004196"/>
    </source>
</evidence>
<evidence type="ECO:0000256" key="4">
    <source>
        <dbReference type="ARBA" id="ARBA00022729"/>
    </source>
</evidence>
<accession>A0A916NYP7</accession>
<dbReference type="Proteomes" id="UP000693672">
    <property type="component" value="Unassembled WGS sequence"/>
</dbReference>
<sequence>MNRYDPTTLQAMRINDGQQKLAGLPYAMNYAVLYYNKDIFDKFGFDYPRDGMSWNDAIELAHKMTRTDSGVDYQGIDPTGITRVGSGLSLPYVDPKTNKPLIDSDGWNKSLTLLKELYNIPGVVKGTTFKYGTNAFTKEKSLAMLAEWGNLMSGTLEKVAKDGDKLNWDMASLPNFTGLVGTGRETDLHALLVSKTGKHKDQAFQVISLIGSDEVQQTINSSGRLTVLKKNDAFKKSFGSALTSMKGKNFNAIFSVTPSPNHVPSLYDNIGRTALNNAEKAVALNQKDVNTALRDAQEEASKAIQSQLAK</sequence>
<proteinExistence type="inferred from homology"/>
<dbReference type="PANTHER" id="PTHR43649:SF31">
    <property type="entry name" value="SN-GLYCEROL-3-PHOSPHATE-BINDING PERIPLASMIC PROTEIN UGPB"/>
    <property type="match status" value="1"/>
</dbReference>
<dbReference type="AlphaFoldDB" id="A0A916NYP7"/>
<evidence type="ECO:0000313" key="5">
    <source>
        <dbReference type="EMBL" id="CAG7648430.1"/>
    </source>
</evidence>
<evidence type="ECO:0000313" key="6">
    <source>
        <dbReference type="Proteomes" id="UP000693672"/>
    </source>
</evidence>
<protein>
    <recommendedName>
        <fullName evidence="7">Extracellular solute-binding protein</fullName>
    </recommendedName>
</protein>
<evidence type="ECO:0000256" key="2">
    <source>
        <dbReference type="ARBA" id="ARBA00008520"/>
    </source>
</evidence>
<evidence type="ECO:0008006" key="7">
    <source>
        <dbReference type="Google" id="ProtNLM"/>
    </source>
</evidence>
<dbReference type="InterPro" id="IPR050490">
    <property type="entry name" value="Bact_solute-bd_prot1"/>
</dbReference>
<comment type="similarity">
    <text evidence="2">Belongs to the bacterial solute-binding protein 1 family.</text>
</comment>
<comment type="caution">
    <text evidence="5">The sequence shown here is derived from an EMBL/GenBank/DDBJ whole genome shotgun (WGS) entry which is preliminary data.</text>
</comment>